<name>A0A0W0GF51_MONRR</name>
<dbReference type="EMBL" id="LATX01000096">
    <property type="protein sequence ID" value="KTB47184.1"/>
    <property type="molecule type" value="Genomic_DNA"/>
</dbReference>
<dbReference type="Proteomes" id="UP000054988">
    <property type="component" value="Unassembled WGS sequence"/>
</dbReference>
<sequence length="19" mass="2103">MDQFGLLPVESALILSKLK</sequence>
<evidence type="ECO:0000313" key="2">
    <source>
        <dbReference type="Proteomes" id="UP000054988"/>
    </source>
</evidence>
<proteinExistence type="predicted"/>
<dbReference type="AlphaFoldDB" id="A0A0W0GF51"/>
<reference evidence="1 2" key="1">
    <citation type="submission" date="2015-12" db="EMBL/GenBank/DDBJ databases">
        <title>Draft genome sequence of Moniliophthora roreri, the causal agent of frosty pod rot of cacao.</title>
        <authorList>
            <person name="Aime M.C."/>
            <person name="Diaz-Valderrama J.R."/>
            <person name="Kijpornyongpan T."/>
            <person name="Phillips-Mora W."/>
        </authorList>
    </citation>
    <scope>NUCLEOTIDE SEQUENCE [LARGE SCALE GENOMIC DNA]</scope>
    <source>
        <strain evidence="1 2">MCA 2952</strain>
    </source>
</reference>
<evidence type="ECO:0000313" key="1">
    <source>
        <dbReference type="EMBL" id="KTB47184.1"/>
    </source>
</evidence>
<comment type="caution">
    <text evidence="1">The sequence shown here is derived from an EMBL/GenBank/DDBJ whole genome shotgun (WGS) entry which is preliminary data.</text>
</comment>
<gene>
    <name evidence="1" type="ORF">WG66_238</name>
</gene>
<accession>A0A0W0GF51</accession>
<protein>
    <submittedName>
        <fullName evidence="1">Uncharacterized protein</fullName>
    </submittedName>
</protein>
<organism evidence="1 2">
    <name type="scientific">Moniliophthora roreri</name>
    <name type="common">Frosty pod rot fungus</name>
    <name type="synonym">Monilia roreri</name>
    <dbReference type="NCBI Taxonomy" id="221103"/>
    <lineage>
        <taxon>Eukaryota</taxon>
        <taxon>Fungi</taxon>
        <taxon>Dikarya</taxon>
        <taxon>Basidiomycota</taxon>
        <taxon>Agaricomycotina</taxon>
        <taxon>Agaricomycetes</taxon>
        <taxon>Agaricomycetidae</taxon>
        <taxon>Agaricales</taxon>
        <taxon>Marasmiineae</taxon>
        <taxon>Marasmiaceae</taxon>
        <taxon>Moniliophthora</taxon>
    </lineage>
</organism>